<accession>A0A1I8AUN9</accession>
<evidence type="ECO:0000313" key="2">
    <source>
        <dbReference type="WBParaSite" id="L893_g9397.t1"/>
    </source>
</evidence>
<dbReference type="Proteomes" id="UP000095287">
    <property type="component" value="Unplaced"/>
</dbReference>
<keyword evidence="1" id="KW-1185">Reference proteome</keyword>
<dbReference type="AlphaFoldDB" id="A0A1I8AUN9"/>
<name>A0A1I8AUN9_9BILA</name>
<sequence>MNFVPRAFSESVCARLDSDELKNLKEVSGVWSSTATVYHNKRRNLFVNLQVNHDGTQVGLLLSTGPRRSGPIRDTFGYRDRYGTSATLKVKCLNTAVPLDLDPRYDRVQLIAMGLLEVEKMSNYVSMAKFTNKILPMLRSLAFECTLTIVPDLKPFPQLLTDSIFTELRTCDQLVDINTCNYGEKCLDFVAHHIGSGHLRELRLPTSSWPSWLTMTEPKLGSFSPLGQGGQAPFEIHSAIEIDMEHLHVLRIIVSTLPFLPAWIPDMIGSNSLLWACWNSRRCRTVCRW</sequence>
<protein>
    <submittedName>
        <fullName evidence="2">F-box domain-containing protein</fullName>
    </submittedName>
</protein>
<dbReference type="WBParaSite" id="L893_g9397.t1">
    <property type="protein sequence ID" value="L893_g9397.t1"/>
    <property type="gene ID" value="L893_g9397"/>
</dbReference>
<proteinExistence type="predicted"/>
<evidence type="ECO:0000313" key="1">
    <source>
        <dbReference type="Proteomes" id="UP000095287"/>
    </source>
</evidence>
<reference evidence="2" key="1">
    <citation type="submission" date="2016-11" db="UniProtKB">
        <authorList>
            <consortium name="WormBaseParasite"/>
        </authorList>
    </citation>
    <scope>IDENTIFICATION</scope>
</reference>
<organism evidence="1 2">
    <name type="scientific">Steinernema glaseri</name>
    <dbReference type="NCBI Taxonomy" id="37863"/>
    <lineage>
        <taxon>Eukaryota</taxon>
        <taxon>Metazoa</taxon>
        <taxon>Ecdysozoa</taxon>
        <taxon>Nematoda</taxon>
        <taxon>Chromadorea</taxon>
        <taxon>Rhabditida</taxon>
        <taxon>Tylenchina</taxon>
        <taxon>Panagrolaimomorpha</taxon>
        <taxon>Strongyloidoidea</taxon>
        <taxon>Steinernematidae</taxon>
        <taxon>Steinernema</taxon>
    </lineage>
</organism>